<reference evidence="1 2" key="1">
    <citation type="submission" date="2018-08" db="EMBL/GenBank/DDBJ databases">
        <title>A genome reference for cultivated species of the human gut microbiota.</title>
        <authorList>
            <person name="Zou Y."/>
            <person name="Xue W."/>
            <person name="Luo G."/>
        </authorList>
    </citation>
    <scope>NUCLEOTIDE SEQUENCE [LARGE SCALE GENOMIC DNA]</scope>
    <source>
        <strain evidence="1 2">AF36-16BH</strain>
    </source>
</reference>
<gene>
    <name evidence="1" type="ORF">DWZ95_09635</name>
</gene>
<dbReference type="Proteomes" id="UP000285013">
    <property type="component" value="Unassembled WGS sequence"/>
</dbReference>
<dbReference type="RefSeq" id="WP_117691285.1">
    <property type="nucleotide sequence ID" value="NZ_JAQDGM010000001.1"/>
</dbReference>
<accession>A0A415N9V9</accession>
<dbReference type="AlphaFoldDB" id="A0A415N9V9"/>
<evidence type="ECO:0000313" key="2">
    <source>
        <dbReference type="Proteomes" id="UP000285013"/>
    </source>
</evidence>
<sequence length="683" mass="79323">MHSSIKKFTYIVYILAFTSCGHFPKEVEEALLSAKDNKENLIAVLEHYKGKDSKKYAAACFLIANMPYHKSSVSLNIPPTYSHYFRKIDSIYQVDSNINVNDSIQQILAAEYATLLPPETTTGQKDIEILTKDFLILNIDAAFREWHNSPLLRNLSFDEFKEWILPYRTVNEALVNNKIDLRKMMYNKLSYNGMDNIRKPIELYKKYVRLQKSLNKRINTNTHIGIYDLFIPSFKMDCHNLAAITCNIFRACGIPVVYEFTPQWTDKDSRHYWCSSPDSTLTFHPYTPPYNNLGEDWELSLKYASKVYRMTFGAQKDTPYFLKAEEEEIPAVFNKATIMDVTPNYHVCTDISLPTPPIKGNNLAYLSLFNTQGLNPVAWGSIDSIKQIVHYHKVPINTLFFPTYIDNNGKSIQFDMAFIIRQDSTTGKFQKETINCNYQKRISIHLLRKYPPKPHLDNYRNNMKGALLLATNKIEGSYDTLYVITTPPAPYWQKYNIDNNKKYRYYKLQTKDNSSINIAEYEFLAAKDNKHIYTHPSPLPIFDSLQCHIPATTQYMKVKGTPIKSGPLYLQACDGNPDTYIESSWFGIEFTPPVCAKALQLYPRNSRNGIEPNNHYQLLYFDNNKWIEHETVHSKYNYIDFDSIPSGTIYWLRNLDQGKEELPFFFPKDKQVFISQEAVNKCE</sequence>
<organism evidence="1 2">
    <name type="scientific">Bacteroides intestinalis</name>
    <dbReference type="NCBI Taxonomy" id="329854"/>
    <lineage>
        <taxon>Bacteria</taxon>
        <taxon>Pseudomonadati</taxon>
        <taxon>Bacteroidota</taxon>
        <taxon>Bacteroidia</taxon>
        <taxon>Bacteroidales</taxon>
        <taxon>Bacteroidaceae</taxon>
        <taxon>Bacteroides</taxon>
    </lineage>
</organism>
<comment type="caution">
    <text evidence="1">The sequence shown here is derived from an EMBL/GenBank/DDBJ whole genome shotgun (WGS) entry which is preliminary data.</text>
</comment>
<dbReference type="Gene3D" id="2.60.120.260">
    <property type="entry name" value="Galactose-binding domain-like"/>
    <property type="match status" value="1"/>
</dbReference>
<evidence type="ECO:0008006" key="3">
    <source>
        <dbReference type="Google" id="ProtNLM"/>
    </source>
</evidence>
<protein>
    <recommendedName>
        <fullName evidence="3">Discoidin domain-containing protein</fullName>
    </recommendedName>
</protein>
<proteinExistence type="predicted"/>
<dbReference type="EMBL" id="QRPE01000009">
    <property type="protein sequence ID" value="RHL93404.1"/>
    <property type="molecule type" value="Genomic_DNA"/>
</dbReference>
<dbReference type="PANTHER" id="PTHR35532">
    <property type="entry name" value="SIMILAR TO POLYHYDROXYALKANOATE DEPOLYMERASE"/>
    <property type="match status" value="1"/>
</dbReference>
<evidence type="ECO:0000313" key="1">
    <source>
        <dbReference type="EMBL" id="RHL93404.1"/>
    </source>
</evidence>
<name>A0A415N9V9_9BACE</name>
<dbReference type="PANTHER" id="PTHR35532:SF5">
    <property type="entry name" value="CARBOHYDRATE-BINDING DOMAIN-CONTAINING PROTEIN"/>
    <property type="match status" value="1"/>
</dbReference>
<dbReference type="PROSITE" id="PS51257">
    <property type="entry name" value="PROKAR_LIPOPROTEIN"/>
    <property type="match status" value="1"/>
</dbReference>